<gene>
    <name evidence="2" type="ORF">GR204_27340</name>
</gene>
<organism evidence="2 3">
    <name type="scientific">Rhizobium leguminosarum</name>
    <dbReference type="NCBI Taxonomy" id="384"/>
    <lineage>
        <taxon>Bacteria</taxon>
        <taxon>Pseudomonadati</taxon>
        <taxon>Pseudomonadota</taxon>
        <taxon>Alphaproteobacteria</taxon>
        <taxon>Hyphomicrobiales</taxon>
        <taxon>Rhizobiaceae</taxon>
        <taxon>Rhizobium/Agrobacterium group</taxon>
        <taxon>Rhizobium</taxon>
    </lineage>
</organism>
<dbReference type="RefSeq" id="WP_164578473.1">
    <property type="nucleotide sequence ID" value="NZ_JAAXDH010000078.1"/>
</dbReference>
<sequence length="131" mass="14446">MRRFLASLSALAFLLLGVNAYAVDLPAGAKKVTMEEFKTFADDKHVKAEIFDLDKPASADLVWSWKKGTVTGKANVDGKMIDVKVKLTFKGDKACTNGKGEKPNCHFIYIDGNKFYEVRDDMKVHAVSTVG</sequence>
<evidence type="ECO:0008006" key="4">
    <source>
        <dbReference type="Google" id="ProtNLM"/>
    </source>
</evidence>
<evidence type="ECO:0000313" key="2">
    <source>
        <dbReference type="EMBL" id="NEI37632.1"/>
    </source>
</evidence>
<reference evidence="2 3" key="1">
    <citation type="submission" date="2019-12" db="EMBL/GenBank/DDBJ databases">
        <title>Rhizobium genotypes associated with high levels of biological nitrogen fixation by grain legumes in a temperate-maritime cropping system.</title>
        <authorList>
            <person name="Maluk M."/>
            <person name="Francesc Ferrando Molina F."/>
            <person name="Lopez Del Egido L."/>
            <person name="Lafos M."/>
            <person name="Langarica-Fuentes A."/>
            <person name="Gebre Yohannes G."/>
            <person name="Young M.W."/>
            <person name="Martin P."/>
            <person name="Gantlett R."/>
            <person name="Kenicer G."/>
            <person name="Hawes C."/>
            <person name="Begg G.S."/>
            <person name="Quilliam R.S."/>
            <person name="Squire G.R."/>
            <person name="Poole P.S."/>
            <person name="Young P.W."/>
            <person name="Iannetta P.M."/>
            <person name="James E.K."/>
        </authorList>
    </citation>
    <scope>NUCLEOTIDE SEQUENCE [LARGE SCALE GENOMIC DNA]</scope>
    <source>
        <strain evidence="2 3">JHI1096</strain>
    </source>
</reference>
<keyword evidence="1" id="KW-0732">Signal</keyword>
<dbReference type="AlphaFoldDB" id="A0A6P0BI34"/>
<name>A0A6P0BI34_RHILE</name>
<comment type="caution">
    <text evidence="2">The sequence shown here is derived from an EMBL/GenBank/DDBJ whole genome shotgun (WGS) entry which is preliminary data.</text>
</comment>
<evidence type="ECO:0000313" key="3">
    <source>
        <dbReference type="Proteomes" id="UP000471560"/>
    </source>
</evidence>
<protein>
    <recommendedName>
        <fullName evidence="4">DUF995 domain-containing protein</fullName>
    </recommendedName>
</protein>
<dbReference type="Proteomes" id="UP000471560">
    <property type="component" value="Unassembled WGS sequence"/>
</dbReference>
<accession>A0A6P0BI34</accession>
<dbReference type="EMBL" id="WUEZ01000038">
    <property type="protein sequence ID" value="NEI37632.1"/>
    <property type="molecule type" value="Genomic_DNA"/>
</dbReference>
<proteinExistence type="predicted"/>
<feature type="signal peptide" evidence="1">
    <location>
        <begin position="1"/>
        <end position="22"/>
    </location>
</feature>
<evidence type="ECO:0000256" key="1">
    <source>
        <dbReference type="SAM" id="SignalP"/>
    </source>
</evidence>
<feature type="chain" id="PRO_5026994934" description="DUF995 domain-containing protein" evidence="1">
    <location>
        <begin position="23"/>
        <end position="131"/>
    </location>
</feature>